<protein>
    <submittedName>
        <fullName evidence="1">Uncharacterized protein</fullName>
    </submittedName>
</protein>
<accession>A0A382B7M2</accession>
<organism evidence="1">
    <name type="scientific">marine metagenome</name>
    <dbReference type="NCBI Taxonomy" id="408172"/>
    <lineage>
        <taxon>unclassified sequences</taxon>
        <taxon>metagenomes</taxon>
        <taxon>ecological metagenomes</taxon>
    </lineage>
</organism>
<evidence type="ECO:0000313" key="1">
    <source>
        <dbReference type="EMBL" id="SVB09237.1"/>
    </source>
</evidence>
<gene>
    <name evidence="1" type="ORF">METZ01_LOCUS162091</name>
</gene>
<sequence>VATETEDGTRIYDIAEAESMEGVGAFMSDPEVIRMRQEAGVDTDSQEVISPVREYHIFQN</sequence>
<proteinExistence type="predicted"/>
<reference evidence="1" key="1">
    <citation type="submission" date="2018-05" db="EMBL/GenBank/DDBJ databases">
        <authorList>
            <person name="Lanie J.A."/>
            <person name="Ng W.-L."/>
            <person name="Kazmierczak K.M."/>
            <person name="Andrzejewski T.M."/>
            <person name="Davidsen T.M."/>
            <person name="Wayne K.J."/>
            <person name="Tettelin H."/>
            <person name="Glass J.I."/>
            <person name="Rusch D."/>
            <person name="Podicherti R."/>
            <person name="Tsui H.-C.T."/>
            <person name="Winkler M.E."/>
        </authorList>
    </citation>
    <scope>NUCLEOTIDE SEQUENCE</scope>
</reference>
<feature type="non-terminal residue" evidence="1">
    <location>
        <position position="1"/>
    </location>
</feature>
<dbReference type="AlphaFoldDB" id="A0A382B7M2"/>
<dbReference type="EMBL" id="UINC01028371">
    <property type="protein sequence ID" value="SVB09237.1"/>
    <property type="molecule type" value="Genomic_DNA"/>
</dbReference>
<name>A0A382B7M2_9ZZZZ</name>